<feature type="domain" description="DUF3823" evidence="2">
    <location>
        <begin position="32"/>
        <end position="105"/>
    </location>
</feature>
<organism evidence="3 4">
    <name type="scientific">Jilunia laotingensis</name>
    <dbReference type="NCBI Taxonomy" id="2763675"/>
    <lineage>
        <taxon>Bacteria</taxon>
        <taxon>Pseudomonadati</taxon>
        <taxon>Bacteroidota</taxon>
        <taxon>Bacteroidia</taxon>
        <taxon>Bacteroidales</taxon>
        <taxon>Bacteroidaceae</taxon>
        <taxon>Jilunia</taxon>
    </lineage>
</organism>
<dbReference type="RefSeq" id="WP_262435285.1">
    <property type="nucleotide sequence ID" value="NZ_JACRTF010000001.1"/>
</dbReference>
<feature type="chain" id="PRO_5039620902" evidence="1">
    <location>
        <begin position="23"/>
        <end position="260"/>
    </location>
</feature>
<dbReference type="Gene3D" id="2.60.40.2060">
    <property type="match status" value="1"/>
</dbReference>
<keyword evidence="4" id="KW-1185">Reference proteome</keyword>
<dbReference type="PROSITE" id="PS51257">
    <property type="entry name" value="PROKAR_LIPOPROTEIN"/>
    <property type="match status" value="1"/>
</dbReference>
<proteinExistence type="predicted"/>
<dbReference type="InterPro" id="IPR024278">
    <property type="entry name" value="DUF3823_N"/>
</dbReference>
<gene>
    <name evidence="3" type="ORF">H8744_13210</name>
</gene>
<comment type="caution">
    <text evidence="3">The sequence shown here is derived from an EMBL/GenBank/DDBJ whole genome shotgun (WGS) entry which is preliminary data.</text>
</comment>
<evidence type="ECO:0000313" key="4">
    <source>
        <dbReference type="Proteomes" id="UP000651085"/>
    </source>
</evidence>
<reference evidence="3" key="1">
    <citation type="submission" date="2020-08" db="EMBL/GenBank/DDBJ databases">
        <title>Genome public.</title>
        <authorList>
            <person name="Liu C."/>
            <person name="Sun Q."/>
        </authorList>
    </citation>
    <scope>NUCLEOTIDE SEQUENCE</scope>
    <source>
        <strain evidence="3">N12</strain>
    </source>
</reference>
<keyword evidence="1" id="KW-0732">Signal</keyword>
<evidence type="ECO:0000259" key="2">
    <source>
        <dbReference type="Pfam" id="PF12866"/>
    </source>
</evidence>
<name>A0A926F556_9BACT</name>
<dbReference type="Proteomes" id="UP000651085">
    <property type="component" value="Unassembled WGS sequence"/>
</dbReference>
<dbReference type="Pfam" id="PF12866">
    <property type="entry name" value="DUF3823"/>
    <property type="match status" value="1"/>
</dbReference>
<evidence type="ECO:0000256" key="1">
    <source>
        <dbReference type="SAM" id="SignalP"/>
    </source>
</evidence>
<protein>
    <submittedName>
        <fullName evidence="3">DUF3823 domain-containing protein</fullName>
    </submittedName>
</protein>
<dbReference type="EMBL" id="JACRTF010000001">
    <property type="protein sequence ID" value="MBC8594185.1"/>
    <property type="molecule type" value="Genomic_DNA"/>
</dbReference>
<accession>A0A926F556</accession>
<sequence length="260" mass="29613">MKKLYYIFSLSALLLSSCGYFEYDNYEAPNSGLEGTVVDKKTNEPLQGEAANSYKIEYYELSWEEAGHANTQSQFFWGKADGTFQNTKIFSGKYRITLKEGAFYAPEPEVVYLEKDKLTKLHYSVTPYARVNINEIALAGSKQNNLEIKYTIEDTEKEIDTEGIDEDLYTLSEAQVFISSKSPNVGVNNSETKYTIKAKKEFSRGDYEPGVPFQVVEKNVKKLSPGKYWVRIGIRTGNPQKRYNFSPVQEIVVPEVDTEN</sequence>
<feature type="signal peptide" evidence="1">
    <location>
        <begin position="1"/>
        <end position="22"/>
    </location>
</feature>
<evidence type="ECO:0000313" key="3">
    <source>
        <dbReference type="EMBL" id="MBC8594185.1"/>
    </source>
</evidence>
<dbReference type="AlphaFoldDB" id="A0A926F556"/>
<dbReference type="Gene3D" id="2.60.40.1120">
    <property type="entry name" value="Carboxypeptidase-like, regulatory domain"/>
    <property type="match status" value="1"/>
</dbReference>